<dbReference type="InterPro" id="IPR001469">
    <property type="entry name" value="ATP_synth_F1_dsu/esu"/>
</dbReference>
<dbReference type="Pfam" id="PF02823">
    <property type="entry name" value="ATP-synt_DE_N"/>
    <property type="match status" value="1"/>
</dbReference>
<evidence type="ECO:0000259" key="22">
    <source>
        <dbReference type="SMART" id="SM00249"/>
    </source>
</evidence>
<sequence length="1256" mass="141555">MASSDEEGEIIPELVDSYWFENEKAEFVSFASLTLLWSITETECDLGAKVFLRGTTDDGLQKIYKQIIGWRFELPYGQPEISVLSKDKNWITLQRPRKCFESMIRTILVTVYCLHFVKWNPEESRMSIWDKMLKAFSSFDVMPSESDILSYVTLIGEAAKRDKDLTESKYLLDFMERACSNEYFLEYNDILPTKKSKFIVDEENDQSDGELHPDGEQNIGYDTVCAICDNGGEILPCEGRCLRSFHATKEAGIDAFCASLGYTSAEVKAFPNFYCQNCKYKQHQCFACGKLGSSDVSSKAEVFPCVTANCGHYYHPNCVAMLLFPGIETEQEEMRKKVAIGKAFVCPLHICSICKKGENKNVHDLQFAICRRCPKAYHRKCLPKEFSFTVNYDIGIELRAWDGLLDHRILIYCLNHEIDIELGTPARNHLVFPDVKVKRKVFNYKLLGKRKDTVNLGHSIEYLPPNKTLVPNWVTKRSVSIQDGGSVKDMEKICFKKDIRFSSGSVKCDRDRKYLKLKKCVLNSSLKSPAKNLPLKIANLSYNSRLHETNSLQKKLVGGRIEKIGLERPLVKKQIQKCLDFNNTAMKNSISSLMKDTMSTFNEEEFKKNHPAFSTTSGFVETVSHKKLTQGKVEGSIKAIQTALQRLEEGCSIEEAKAICDPGILHQLFIWQKQLKVYLAPFLHGMRYTSFGRHFTKIDKLKEVVNRLHWYVQNGDMVLDFCCGSNDFSCLMKSKLEEMGKCCSFKNYDLFRPKNDFSFEKRDWMSVNAEELPDGSQLIIGLNPPFGVKGCLANKFINKALTFKPKLLVLIVPKVTKRLDRNKGGYDLIWEDDEMFSGKSFYLPGSVDIRDKQMEDWNLKPPPLYLWSRPDWTANHREIAQKLCHIKEQYNVHVKGKYVKNYLMEENHDCYQDYSGLHAPGNVLSIFDGIPDDNGDNAPEEVAPNNVLGQVKQTVFSDCGRGMTLGNWLPFDEAQDMCTDMELNNGKVKFKSIEECSYLLAGKTQYPNKPKVQKQVNPLDPFTLSLSLSLSIAYSHHTLSLSVSLRPSETERSDPNLAMLRRATSALISGASRRRISTDAPSPAAAAESGFAEAWRKVSPNIEAPKTPLDFMKPRPPTPSTLPTKLTVNFVLPYASQLSAKEVDMVIVPATTGQMGVLPGHVATIAELKPGVLSVHEGNDVTKYFVSSGFAFIHANSVADIVAVEAVPVDRIDANLVQKGLQEFTQKLNSATTDLEKAEAQIGVDVHSALNSALTG</sequence>
<dbReference type="InterPro" id="IPR001965">
    <property type="entry name" value="Znf_PHD"/>
</dbReference>
<protein>
    <recommendedName>
        <fullName evidence="20">ATP synthase subunit delta', mitochondrial</fullName>
    </recommendedName>
    <alternativeName>
        <fullName evidence="21">F-ATPase delta' subunit</fullName>
    </alternativeName>
</protein>
<comment type="subcellular location">
    <subcellularLocation>
        <location evidence="2">Mitochondrion inner membrane</location>
    </subcellularLocation>
    <subcellularLocation>
        <location evidence="1">Nucleus</location>
    </subcellularLocation>
</comment>
<dbReference type="PANTHER" id="PTHR46235:SF13">
    <property type="entry name" value="EDM2-LIKE PROTEIN1"/>
    <property type="match status" value="1"/>
</dbReference>
<dbReference type="SUPFAM" id="SSF51344">
    <property type="entry name" value="Epsilon subunit of F1F0-ATP synthase N-terminal domain"/>
    <property type="match status" value="1"/>
</dbReference>
<keyword evidence="8" id="KW-0863">Zinc-finger</keyword>
<keyword evidence="17" id="KW-0539">Nucleus</keyword>
<evidence type="ECO:0000256" key="14">
    <source>
        <dbReference type="ARBA" id="ARBA00023128"/>
    </source>
</evidence>
<keyword evidence="6" id="KW-0479">Metal-binding</keyword>
<reference evidence="23 24" key="1">
    <citation type="submission" date="2024-01" db="EMBL/GenBank/DDBJ databases">
        <title>The genomes of 5 underutilized Papilionoideae crops provide insights into root nodulation and disease resistanc.</title>
        <authorList>
            <person name="Jiang F."/>
        </authorList>
    </citation>
    <scope>NUCLEOTIDE SEQUENCE [LARGE SCALE GENOMIC DNA]</scope>
    <source>
        <strain evidence="23">DUOXIRENSHENG_FW03</strain>
        <tissue evidence="23">Leaves</tissue>
    </source>
</reference>
<feature type="domain" description="Zinc finger PHD-type" evidence="22">
    <location>
        <begin position="351"/>
        <end position="417"/>
    </location>
</feature>
<comment type="similarity">
    <text evidence="3">Belongs to the ATPase epsilon chain family.</text>
</comment>
<evidence type="ECO:0000256" key="10">
    <source>
        <dbReference type="ARBA" id="ARBA00022792"/>
    </source>
</evidence>
<dbReference type="GO" id="GO:0045259">
    <property type="term" value="C:proton-transporting ATP synthase complex"/>
    <property type="evidence" value="ECO:0007669"/>
    <property type="project" value="UniProtKB-KW"/>
</dbReference>
<evidence type="ECO:0000256" key="8">
    <source>
        <dbReference type="ARBA" id="ARBA00022771"/>
    </source>
</evidence>
<dbReference type="GO" id="GO:0046933">
    <property type="term" value="F:proton-transporting ATP synthase activity, rotational mechanism"/>
    <property type="evidence" value="ECO:0007669"/>
    <property type="project" value="InterPro"/>
</dbReference>
<dbReference type="InterPro" id="IPR022702">
    <property type="entry name" value="Cytosine_MeTrfase1_RFD"/>
</dbReference>
<dbReference type="Gene3D" id="1.20.5.440">
    <property type="entry name" value="ATP synthase delta/epsilon subunit, C-terminal domain"/>
    <property type="match status" value="1"/>
</dbReference>
<dbReference type="InterPro" id="IPR055198">
    <property type="entry name" value="NSD_PHD"/>
</dbReference>
<dbReference type="Gene3D" id="3.30.40.10">
    <property type="entry name" value="Zinc/RING finger domain, C3HC4 (zinc finger)"/>
    <property type="match status" value="2"/>
</dbReference>
<accession>A0AAN9S0B5</accession>
<evidence type="ECO:0000256" key="5">
    <source>
        <dbReference type="ARBA" id="ARBA00022448"/>
    </source>
</evidence>
<dbReference type="CDD" id="cd12152">
    <property type="entry name" value="F1-ATPase_delta"/>
    <property type="match status" value="1"/>
</dbReference>
<keyword evidence="24" id="KW-1185">Reference proteome</keyword>
<comment type="subunit">
    <text evidence="4">F-type ATPases have 2 components, CF(1) - the catalytic core - and CF(0) - the membrane proton channel. CF(1) has five subunits: alpha(3), beta(3), gamma(1), delta(1), epsilon(1). CF(0) has three main subunits: a, b and c.</text>
</comment>
<dbReference type="Gene3D" id="2.60.15.10">
    <property type="entry name" value="F0F1 ATP synthase delta/epsilon subunit, N-terminal"/>
    <property type="match status" value="1"/>
</dbReference>
<dbReference type="FunFam" id="2.60.15.10:FF:000005">
    <property type="entry name" value="ATP synthase delta"/>
    <property type="match status" value="1"/>
</dbReference>
<evidence type="ECO:0000256" key="21">
    <source>
        <dbReference type="ARBA" id="ARBA00078690"/>
    </source>
</evidence>
<dbReference type="Pfam" id="PF23004">
    <property type="entry name" value="PHDvar_NSD"/>
    <property type="match status" value="1"/>
</dbReference>
<keyword evidence="16" id="KW-0139">CF(1)</keyword>
<feature type="domain" description="Zinc finger PHD-type" evidence="22">
    <location>
        <begin position="224"/>
        <end position="279"/>
    </location>
</feature>
<dbReference type="Pfam" id="PF26055">
    <property type="entry name" value="Mtase_EDM2"/>
    <property type="match status" value="1"/>
</dbReference>
<evidence type="ECO:0000256" key="1">
    <source>
        <dbReference type="ARBA" id="ARBA00004123"/>
    </source>
</evidence>
<dbReference type="InterPro" id="IPR058939">
    <property type="entry name" value="Mtase_EDM2"/>
</dbReference>
<dbReference type="GO" id="GO:0006338">
    <property type="term" value="P:chromatin remodeling"/>
    <property type="evidence" value="ECO:0007669"/>
    <property type="project" value="UniProtKB-ARBA"/>
</dbReference>
<evidence type="ECO:0000313" key="24">
    <source>
        <dbReference type="Proteomes" id="UP001386955"/>
    </source>
</evidence>
<evidence type="ECO:0000256" key="9">
    <source>
        <dbReference type="ARBA" id="ARBA00022781"/>
    </source>
</evidence>
<dbReference type="SMART" id="SM00249">
    <property type="entry name" value="PHD"/>
    <property type="match status" value="3"/>
</dbReference>
<keyword evidence="12" id="KW-0809">Transit peptide</keyword>
<dbReference type="InterPro" id="IPR020546">
    <property type="entry name" value="ATP_synth_F1_dsu/esu_N"/>
</dbReference>
<evidence type="ECO:0000313" key="23">
    <source>
        <dbReference type="EMBL" id="KAK7386178.1"/>
    </source>
</evidence>
<keyword evidence="5" id="KW-0813">Transport</keyword>
<keyword evidence="15" id="KW-0472">Membrane</keyword>
<evidence type="ECO:0000256" key="2">
    <source>
        <dbReference type="ARBA" id="ARBA00004273"/>
    </source>
</evidence>
<dbReference type="InterPro" id="IPR055197">
    <property type="entry name" value="PHDvar_NSD"/>
</dbReference>
<evidence type="ECO:0000256" key="18">
    <source>
        <dbReference type="ARBA" id="ARBA00023310"/>
    </source>
</evidence>
<dbReference type="Pfam" id="PF12047">
    <property type="entry name" value="DNMT1-RFD"/>
    <property type="match status" value="1"/>
</dbReference>
<comment type="function">
    <text evidence="19">Mitochondrial membrane ATP synthase (F(1)F(0) ATP synthase or Complex V) produces ATP from ADP in the presence of a proton gradient across the membrane which is generated by electron transport complexes of the respiratory chain. F-type ATPases consist of two structural domains, F(1) - containing the extramembraneous catalytic core, and F(0) - containing the membrane proton channel, linked together by a central stalk and a peripheral stalk. During catalysis, ATP turnover in the catalytic domain of F(1) is coupled via a rotary mechanism of the central stalk subunits to proton translocation. Part of the complex F(1) domain and of the central stalk which is part of the complex rotary element. Rotation of the central stalk against the surrounding alpha(3)beta(3) subunits leads to hydrolysis of ATP in three separate catalytic sites on the beta subunits.</text>
</comment>
<dbReference type="PANTHER" id="PTHR46235">
    <property type="entry name" value="PHD FINGER-CONTAINING PROTEIN DDB_G0268158"/>
    <property type="match status" value="1"/>
</dbReference>
<keyword evidence="10" id="KW-0999">Mitochondrion inner membrane</keyword>
<dbReference type="CDD" id="cd15566">
    <property type="entry name" value="PHD3_NSD"/>
    <property type="match status" value="1"/>
</dbReference>
<keyword evidence="13" id="KW-0406">Ion transport</keyword>
<evidence type="ECO:0000256" key="13">
    <source>
        <dbReference type="ARBA" id="ARBA00023065"/>
    </source>
</evidence>
<evidence type="ECO:0000256" key="20">
    <source>
        <dbReference type="ARBA" id="ARBA00067584"/>
    </source>
</evidence>
<keyword evidence="7" id="KW-0677">Repeat</keyword>
<dbReference type="GO" id="GO:0005634">
    <property type="term" value="C:nucleus"/>
    <property type="evidence" value="ECO:0007669"/>
    <property type="project" value="UniProtKB-SubCell"/>
</dbReference>
<evidence type="ECO:0000256" key="3">
    <source>
        <dbReference type="ARBA" id="ARBA00005712"/>
    </source>
</evidence>
<evidence type="ECO:0000256" key="4">
    <source>
        <dbReference type="ARBA" id="ARBA00011648"/>
    </source>
</evidence>
<evidence type="ECO:0000256" key="19">
    <source>
        <dbReference type="ARBA" id="ARBA00045605"/>
    </source>
</evidence>
<dbReference type="GO" id="GO:0005743">
    <property type="term" value="C:mitochondrial inner membrane"/>
    <property type="evidence" value="ECO:0007669"/>
    <property type="project" value="UniProtKB-SubCell"/>
</dbReference>
<name>A0AAN9S0B5_PSOTE</name>
<dbReference type="CDD" id="cd15565">
    <property type="entry name" value="PHD2_NSD"/>
    <property type="match status" value="1"/>
</dbReference>
<dbReference type="AlphaFoldDB" id="A0AAN9S0B5"/>
<dbReference type="EMBL" id="JAYMYS010000007">
    <property type="protein sequence ID" value="KAK7386178.1"/>
    <property type="molecule type" value="Genomic_DNA"/>
</dbReference>
<keyword evidence="11" id="KW-0862">Zinc</keyword>
<dbReference type="GO" id="GO:0008270">
    <property type="term" value="F:zinc ion binding"/>
    <property type="evidence" value="ECO:0007669"/>
    <property type="project" value="UniProtKB-KW"/>
</dbReference>
<dbReference type="Proteomes" id="UP001386955">
    <property type="component" value="Unassembled WGS sequence"/>
</dbReference>
<comment type="caution">
    <text evidence="23">The sequence shown here is derived from an EMBL/GenBank/DDBJ whole genome shotgun (WGS) entry which is preliminary data.</text>
</comment>
<dbReference type="InterPro" id="IPR013083">
    <property type="entry name" value="Znf_RING/FYVE/PHD"/>
</dbReference>
<evidence type="ECO:0000256" key="6">
    <source>
        <dbReference type="ARBA" id="ARBA00022723"/>
    </source>
</evidence>
<evidence type="ECO:0000256" key="11">
    <source>
        <dbReference type="ARBA" id="ARBA00022833"/>
    </source>
</evidence>
<dbReference type="HAMAP" id="MF_00530">
    <property type="entry name" value="ATP_synth_epsil_bac"/>
    <property type="match status" value="1"/>
</dbReference>
<evidence type="ECO:0000256" key="12">
    <source>
        <dbReference type="ARBA" id="ARBA00022946"/>
    </source>
</evidence>
<dbReference type="InterPro" id="IPR036771">
    <property type="entry name" value="ATPsynth_dsu/esu_N"/>
</dbReference>
<keyword evidence="9" id="KW-0375">Hydrogen ion transport</keyword>
<evidence type="ECO:0000256" key="15">
    <source>
        <dbReference type="ARBA" id="ARBA00023136"/>
    </source>
</evidence>
<keyword evidence="14" id="KW-0496">Mitochondrion</keyword>
<evidence type="ECO:0000256" key="17">
    <source>
        <dbReference type="ARBA" id="ARBA00023242"/>
    </source>
</evidence>
<gene>
    <name evidence="23" type="ORF">VNO78_26212</name>
</gene>
<evidence type="ECO:0000256" key="7">
    <source>
        <dbReference type="ARBA" id="ARBA00022737"/>
    </source>
</evidence>
<feature type="domain" description="Zinc finger PHD-type" evidence="22">
    <location>
        <begin position="284"/>
        <end position="350"/>
    </location>
</feature>
<organism evidence="23 24">
    <name type="scientific">Psophocarpus tetragonolobus</name>
    <name type="common">Winged bean</name>
    <name type="synonym">Dolichos tetragonolobus</name>
    <dbReference type="NCBI Taxonomy" id="3891"/>
    <lineage>
        <taxon>Eukaryota</taxon>
        <taxon>Viridiplantae</taxon>
        <taxon>Streptophyta</taxon>
        <taxon>Embryophyta</taxon>
        <taxon>Tracheophyta</taxon>
        <taxon>Spermatophyta</taxon>
        <taxon>Magnoliopsida</taxon>
        <taxon>eudicotyledons</taxon>
        <taxon>Gunneridae</taxon>
        <taxon>Pentapetalae</taxon>
        <taxon>rosids</taxon>
        <taxon>fabids</taxon>
        <taxon>Fabales</taxon>
        <taxon>Fabaceae</taxon>
        <taxon>Papilionoideae</taxon>
        <taxon>50 kb inversion clade</taxon>
        <taxon>NPAAA clade</taxon>
        <taxon>indigoferoid/millettioid clade</taxon>
        <taxon>Phaseoleae</taxon>
        <taxon>Psophocarpus</taxon>
    </lineage>
</organism>
<dbReference type="Pfam" id="PF22908">
    <property type="entry name" value="PHD_NSD"/>
    <property type="match status" value="1"/>
</dbReference>
<evidence type="ECO:0000256" key="16">
    <source>
        <dbReference type="ARBA" id="ARBA00023196"/>
    </source>
</evidence>
<proteinExistence type="inferred from homology"/>
<keyword evidence="18" id="KW-0066">ATP synthesis</keyword>